<dbReference type="SUPFAM" id="SSF56112">
    <property type="entry name" value="Protein kinase-like (PK-like)"/>
    <property type="match status" value="1"/>
</dbReference>
<dbReference type="Proteomes" id="UP000240509">
    <property type="component" value="Unassembled WGS sequence"/>
</dbReference>
<proteinExistence type="predicted"/>
<dbReference type="RefSeq" id="WP_107585703.1">
    <property type="nucleotide sequence ID" value="NZ_PZJJ01000025.1"/>
</dbReference>
<keyword evidence="1" id="KW-0723">Serine/threonine-protein kinase</keyword>
<sequence length="202" mass="23547">MKSHKELAERVYYRKKGNRFVLVSSDRRLSHIGTGRSACAFRINGTGRVLKVYYPDFHHIAEEEADIYRKLHEIPHFPVLHDAGVNYIVVDYIEGRTFFQCLTGGAPIRESFITEVDKALQEVRHRKMNPSDIHLHNLILTPDGQVKIIDPARFNQQKKCTQWDDLKTAYRKLYSKKLFPKKIPAFLLVSISTLYKHKLIKV</sequence>
<dbReference type="Gene3D" id="1.10.510.10">
    <property type="entry name" value="Transferase(Phosphotransferase) domain 1"/>
    <property type="match status" value="1"/>
</dbReference>
<dbReference type="PANTHER" id="PTHR37171">
    <property type="entry name" value="SERINE/THREONINE-PROTEIN KINASE YRZF-RELATED"/>
    <property type="match status" value="1"/>
</dbReference>
<dbReference type="Gene3D" id="3.30.200.20">
    <property type="entry name" value="Phosphorylase Kinase, domain 1"/>
    <property type="match status" value="1"/>
</dbReference>
<name>A0A2T4U3S9_9BACI</name>
<dbReference type="GO" id="GO:0004674">
    <property type="term" value="F:protein serine/threonine kinase activity"/>
    <property type="evidence" value="ECO:0007669"/>
    <property type="project" value="UniProtKB-KW"/>
</dbReference>
<dbReference type="InterPro" id="IPR052396">
    <property type="entry name" value="Meiotic_Drive_Suppr_Kinase"/>
</dbReference>
<protein>
    <submittedName>
        <fullName evidence="1">Serine/threonine protein kinase</fullName>
    </submittedName>
</protein>
<dbReference type="OrthoDB" id="529320at2"/>
<keyword evidence="1" id="KW-0808">Transferase</keyword>
<reference evidence="1 2" key="1">
    <citation type="submission" date="2018-03" db="EMBL/GenBank/DDBJ databases">
        <title>Alkalicoccus saliphilus sp. nov., isolated from a mineral pool.</title>
        <authorList>
            <person name="Zhao B."/>
        </authorList>
    </citation>
    <scope>NUCLEOTIDE SEQUENCE [LARGE SCALE GENOMIC DNA]</scope>
    <source>
        <strain evidence="1 2">6AG</strain>
    </source>
</reference>
<gene>
    <name evidence="1" type="ORF">C6Y45_13210</name>
</gene>
<keyword evidence="2" id="KW-1185">Reference proteome</keyword>
<dbReference type="EMBL" id="PZJJ01000025">
    <property type="protein sequence ID" value="PTL38057.1"/>
    <property type="molecule type" value="Genomic_DNA"/>
</dbReference>
<accession>A0A2T4U3S9</accession>
<dbReference type="AlphaFoldDB" id="A0A2T4U3S9"/>
<dbReference type="InterPro" id="IPR011009">
    <property type="entry name" value="Kinase-like_dom_sf"/>
</dbReference>
<comment type="caution">
    <text evidence="1">The sequence shown here is derived from an EMBL/GenBank/DDBJ whole genome shotgun (WGS) entry which is preliminary data.</text>
</comment>
<organism evidence="1 2">
    <name type="scientific">Alkalicoccus saliphilus</name>
    <dbReference type="NCBI Taxonomy" id="200989"/>
    <lineage>
        <taxon>Bacteria</taxon>
        <taxon>Bacillati</taxon>
        <taxon>Bacillota</taxon>
        <taxon>Bacilli</taxon>
        <taxon>Bacillales</taxon>
        <taxon>Bacillaceae</taxon>
        <taxon>Alkalicoccus</taxon>
    </lineage>
</organism>
<keyword evidence="1" id="KW-0418">Kinase</keyword>
<dbReference type="PANTHER" id="PTHR37171:SF1">
    <property type="entry name" value="SERINE_THREONINE-PROTEIN KINASE YRZF-RELATED"/>
    <property type="match status" value="1"/>
</dbReference>
<evidence type="ECO:0000313" key="2">
    <source>
        <dbReference type="Proteomes" id="UP000240509"/>
    </source>
</evidence>
<evidence type="ECO:0000313" key="1">
    <source>
        <dbReference type="EMBL" id="PTL38057.1"/>
    </source>
</evidence>